<gene>
    <name evidence="2" type="ORF">BDZ83DRAFT_404591</name>
</gene>
<reference evidence="2" key="1">
    <citation type="submission" date="2021-12" db="EMBL/GenBank/DDBJ databases">
        <title>Comparative genomics, transcriptomics and evolutionary studies reveal genomic signatures of adaptation to plant cell wall in hemibiotrophic fungi.</title>
        <authorList>
            <consortium name="DOE Joint Genome Institute"/>
            <person name="Baroncelli R."/>
            <person name="Diaz J.F."/>
            <person name="Benocci T."/>
            <person name="Peng M."/>
            <person name="Battaglia E."/>
            <person name="Haridas S."/>
            <person name="Andreopoulos W."/>
            <person name="Labutti K."/>
            <person name="Pangilinan J."/>
            <person name="Floch G.L."/>
            <person name="Makela M.R."/>
            <person name="Henrissat B."/>
            <person name="Grigoriev I.V."/>
            <person name="Crouch J.A."/>
            <person name="De Vries R.P."/>
            <person name="Sukno S.A."/>
            <person name="Thon M.R."/>
        </authorList>
    </citation>
    <scope>NUCLEOTIDE SEQUENCE</scope>
    <source>
        <strain evidence="2">CBS 112980</strain>
    </source>
</reference>
<sequence>MAFSPGKARSVRRPWPWRLGRPGRKGLELFGPRVRDASFFWHTRVHAYVRYHGLPRAEGLPRPGLHIDHGPSLPCTACSRRARSQDMFRREPETLEMFLPFLGIELTCSLSVPVAGARASVGSHEKIEVDVFMRAGRRVPNADGTGRAAFGSDGRFWWSDRRRLPAAAKTAKGYRVQSAIGRPLRSTNRWKDASNHEDGGGGRRRRRLRSCRCPWAEERFSLAVEEPQDVVPLDSKVDPCHRLVWWCGVCCCDRGCDQPPGRLRERQLDKRCGVFGAGKCRQAGKNERGS</sequence>
<dbReference type="RefSeq" id="XP_060370471.1">
    <property type="nucleotide sequence ID" value="XM_060502862.1"/>
</dbReference>
<evidence type="ECO:0000313" key="3">
    <source>
        <dbReference type="Proteomes" id="UP001244207"/>
    </source>
</evidence>
<name>A0AAD8XN79_GLOAC</name>
<evidence type="ECO:0000256" key="1">
    <source>
        <dbReference type="SAM" id="MobiDB-lite"/>
    </source>
</evidence>
<dbReference type="GeneID" id="85386761"/>
<proteinExistence type="predicted"/>
<organism evidence="2 3">
    <name type="scientific">Glomerella acutata</name>
    <name type="common">Colletotrichum acutatum</name>
    <dbReference type="NCBI Taxonomy" id="27357"/>
    <lineage>
        <taxon>Eukaryota</taxon>
        <taxon>Fungi</taxon>
        <taxon>Dikarya</taxon>
        <taxon>Ascomycota</taxon>
        <taxon>Pezizomycotina</taxon>
        <taxon>Sordariomycetes</taxon>
        <taxon>Hypocreomycetidae</taxon>
        <taxon>Glomerellales</taxon>
        <taxon>Glomerellaceae</taxon>
        <taxon>Colletotrichum</taxon>
        <taxon>Colletotrichum acutatum species complex</taxon>
    </lineage>
</organism>
<feature type="region of interest" description="Disordered" evidence="1">
    <location>
        <begin position="185"/>
        <end position="205"/>
    </location>
</feature>
<keyword evidence="3" id="KW-1185">Reference proteome</keyword>
<feature type="compositionally biased region" description="Basic and acidic residues" evidence="1">
    <location>
        <begin position="189"/>
        <end position="201"/>
    </location>
</feature>
<protein>
    <submittedName>
        <fullName evidence="2">Uncharacterized protein</fullName>
    </submittedName>
</protein>
<evidence type="ECO:0000313" key="2">
    <source>
        <dbReference type="EMBL" id="KAK1730416.1"/>
    </source>
</evidence>
<dbReference type="EMBL" id="JAHMHS010000007">
    <property type="protein sequence ID" value="KAK1730416.1"/>
    <property type="molecule type" value="Genomic_DNA"/>
</dbReference>
<dbReference type="Proteomes" id="UP001244207">
    <property type="component" value="Unassembled WGS sequence"/>
</dbReference>
<accession>A0AAD8XN79</accession>
<comment type="caution">
    <text evidence="2">The sequence shown here is derived from an EMBL/GenBank/DDBJ whole genome shotgun (WGS) entry which is preliminary data.</text>
</comment>
<dbReference type="AlphaFoldDB" id="A0AAD8XN79"/>